<feature type="region of interest" description="Disordered" evidence="1">
    <location>
        <begin position="209"/>
        <end position="229"/>
    </location>
</feature>
<feature type="transmembrane region" description="Helical" evidence="2">
    <location>
        <begin position="51"/>
        <end position="69"/>
    </location>
</feature>
<evidence type="ECO:0000313" key="3">
    <source>
        <dbReference type="EMBL" id="MBF4631386.1"/>
    </source>
</evidence>
<name>A0A8I0S9H3_9MICO</name>
<keyword evidence="2" id="KW-0472">Membrane</keyword>
<gene>
    <name evidence="3" type="ORF">ITJ42_09185</name>
</gene>
<keyword evidence="2" id="KW-0812">Transmembrane</keyword>
<protein>
    <recommendedName>
        <fullName evidence="5">MmpS family membrane protein</fullName>
    </recommendedName>
</protein>
<organism evidence="3 4">
    <name type="scientific">Clavibacter phaseoli</name>
    <dbReference type="NCBI Taxonomy" id="1734031"/>
    <lineage>
        <taxon>Bacteria</taxon>
        <taxon>Bacillati</taxon>
        <taxon>Actinomycetota</taxon>
        <taxon>Actinomycetes</taxon>
        <taxon>Micrococcales</taxon>
        <taxon>Microbacteriaceae</taxon>
        <taxon>Clavibacter</taxon>
    </lineage>
</organism>
<dbReference type="EMBL" id="JADKRP010000001">
    <property type="protein sequence ID" value="MBF4631386.1"/>
    <property type="molecule type" value="Genomic_DNA"/>
</dbReference>
<sequence length="229" mass="23237">MTRSTSTDPEAGVPAPVAPARADDLGRVALVFALVAVGAAVVPVVNWFSPWVALVAVVLAIFALCLPRLPRRRAAASLGLSLLAFALSALLPPVYAGNAPDPLWWFGGSAATSGARVVPAATTITYEVTGTVPAARVVWSPTSRPEDGFTLEESAALPFTRDVAVEAGDLTRAGGAPLVLGGTLGEGGGEITCRMRVGDRTLVERTATGPGATAGCSTATVDPELLPAP</sequence>
<feature type="transmembrane region" description="Helical" evidence="2">
    <location>
        <begin position="76"/>
        <end position="95"/>
    </location>
</feature>
<dbReference type="AlphaFoldDB" id="A0A8I0S9H3"/>
<proteinExistence type="predicted"/>
<feature type="transmembrane region" description="Helical" evidence="2">
    <location>
        <begin position="28"/>
        <end position="45"/>
    </location>
</feature>
<comment type="caution">
    <text evidence="3">The sequence shown here is derived from an EMBL/GenBank/DDBJ whole genome shotgun (WGS) entry which is preliminary data.</text>
</comment>
<keyword evidence="2" id="KW-1133">Transmembrane helix</keyword>
<accession>A0A8I0S9H3</accession>
<dbReference type="Proteomes" id="UP000634579">
    <property type="component" value="Unassembled WGS sequence"/>
</dbReference>
<evidence type="ECO:0000256" key="1">
    <source>
        <dbReference type="SAM" id="MobiDB-lite"/>
    </source>
</evidence>
<evidence type="ECO:0000313" key="4">
    <source>
        <dbReference type="Proteomes" id="UP000634579"/>
    </source>
</evidence>
<keyword evidence="4" id="KW-1185">Reference proteome</keyword>
<dbReference type="InterPro" id="IPR038468">
    <property type="entry name" value="MmpS_C"/>
</dbReference>
<reference evidence="3 4" key="1">
    <citation type="submission" date="2020-10" db="EMBL/GenBank/DDBJ databases">
        <title>Draft genome sequences of plant-associated actinobacteria.</title>
        <authorList>
            <person name="Tarlachkov S.V."/>
            <person name="Starodumova I.P."/>
            <person name="Dorofeeva L.V."/>
            <person name="Prisyazhnaya N.V."/>
            <person name="Roubtsova T.V."/>
            <person name="Chizhov V.N."/>
            <person name="Nadler S.A."/>
            <person name="Subbotin S.A."/>
            <person name="Evtushenko L.I."/>
        </authorList>
    </citation>
    <scope>NUCLEOTIDE SEQUENCE [LARGE SCALE GENOMIC DNA]</scope>
    <source>
        <strain evidence="3 4">VKM Ac-2886</strain>
    </source>
</reference>
<evidence type="ECO:0000256" key="2">
    <source>
        <dbReference type="SAM" id="Phobius"/>
    </source>
</evidence>
<evidence type="ECO:0008006" key="5">
    <source>
        <dbReference type="Google" id="ProtNLM"/>
    </source>
</evidence>
<dbReference type="Gene3D" id="2.60.40.2880">
    <property type="entry name" value="MmpS1-5, C-terminal soluble domain"/>
    <property type="match status" value="1"/>
</dbReference>
<dbReference type="RefSeq" id="WP_194675183.1">
    <property type="nucleotide sequence ID" value="NZ_JADKRP010000001.1"/>
</dbReference>